<dbReference type="InterPro" id="IPR050469">
    <property type="entry name" value="Diguanylate_Cyclase"/>
</dbReference>
<keyword evidence="3" id="KW-1003">Cell membrane</keyword>
<feature type="transmembrane region" description="Helical" evidence="8">
    <location>
        <begin position="39"/>
        <end position="56"/>
    </location>
</feature>
<dbReference type="Pfam" id="PF00990">
    <property type="entry name" value="GGDEF"/>
    <property type="match status" value="1"/>
</dbReference>
<reference evidence="12" key="1">
    <citation type="journal article" date="2019" name="Int. J. Syst. Evol. Microbiol.">
        <title>The Global Catalogue of Microorganisms (GCM) 10K type strain sequencing project: providing services to taxonomists for standard genome sequencing and annotation.</title>
        <authorList>
            <consortium name="The Broad Institute Genomics Platform"/>
            <consortium name="The Broad Institute Genome Sequencing Center for Infectious Disease"/>
            <person name="Wu L."/>
            <person name="Ma J."/>
        </authorList>
    </citation>
    <scope>NUCLEOTIDE SEQUENCE [LARGE SCALE GENOMIC DNA]</scope>
    <source>
        <strain evidence="12">CGMCC 1.6784</strain>
    </source>
</reference>
<evidence type="ECO:0000256" key="1">
    <source>
        <dbReference type="ARBA" id="ARBA00004651"/>
    </source>
</evidence>
<evidence type="ECO:0000313" key="12">
    <source>
        <dbReference type="Proteomes" id="UP000605099"/>
    </source>
</evidence>
<dbReference type="InterPro" id="IPR013655">
    <property type="entry name" value="PAS_fold_3"/>
</dbReference>
<feature type="domain" description="GGDEF" evidence="10">
    <location>
        <begin position="470"/>
        <end position="599"/>
    </location>
</feature>
<dbReference type="Gene3D" id="2.10.70.100">
    <property type="match status" value="1"/>
</dbReference>
<name>A0ABQ2JP34_9SPHN</name>
<organism evidence="11 12">
    <name type="scientific">Novosphingobium indicum</name>
    <dbReference type="NCBI Taxonomy" id="462949"/>
    <lineage>
        <taxon>Bacteria</taxon>
        <taxon>Pseudomonadati</taxon>
        <taxon>Pseudomonadota</taxon>
        <taxon>Alphaproteobacteria</taxon>
        <taxon>Sphingomonadales</taxon>
        <taxon>Sphingomonadaceae</taxon>
        <taxon>Novosphingobium</taxon>
    </lineage>
</organism>
<proteinExistence type="predicted"/>
<feature type="transmembrane region" description="Helical" evidence="8">
    <location>
        <begin position="63"/>
        <end position="83"/>
    </location>
</feature>
<feature type="domain" description="PAC" evidence="9">
    <location>
        <begin position="372"/>
        <end position="424"/>
    </location>
</feature>
<feature type="transmembrane region" description="Helical" evidence="8">
    <location>
        <begin position="264"/>
        <end position="287"/>
    </location>
</feature>
<evidence type="ECO:0000256" key="5">
    <source>
        <dbReference type="ARBA" id="ARBA00022989"/>
    </source>
</evidence>
<dbReference type="InterPro" id="IPR007895">
    <property type="entry name" value="MASE1"/>
</dbReference>
<dbReference type="PROSITE" id="PS50113">
    <property type="entry name" value="PAC"/>
    <property type="match status" value="1"/>
</dbReference>
<dbReference type="EC" id="2.7.7.65" evidence="2"/>
<dbReference type="InterPro" id="IPR000014">
    <property type="entry name" value="PAS"/>
</dbReference>
<dbReference type="CDD" id="cd00130">
    <property type="entry name" value="PAS"/>
    <property type="match status" value="1"/>
</dbReference>
<feature type="transmembrane region" description="Helical" evidence="8">
    <location>
        <begin position="182"/>
        <end position="203"/>
    </location>
</feature>
<evidence type="ECO:0000259" key="9">
    <source>
        <dbReference type="PROSITE" id="PS50113"/>
    </source>
</evidence>
<evidence type="ECO:0000256" key="3">
    <source>
        <dbReference type="ARBA" id="ARBA00022475"/>
    </source>
</evidence>
<evidence type="ECO:0000256" key="6">
    <source>
        <dbReference type="ARBA" id="ARBA00023136"/>
    </source>
</evidence>
<dbReference type="Proteomes" id="UP000605099">
    <property type="component" value="Unassembled WGS sequence"/>
</dbReference>
<dbReference type="InterPro" id="IPR043128">
    <property type="entry name" value="Rev_trsase/Diguanyl_cyclase"/>
</dbReference>
<evidence type="ECO:0000256" key="4">
    <source>
        <dbReference type="ARBA" id="ARBA00022692"/>
    </source>
</evidence>
<sequence length="599" mass="64510">MQTFVDHARKWGWFGFVGLSYFVTAIAALKLSHGPNDTATIWAPSGIVLGALLVATRGAYRQILAAVAVASISANLASGSGIVTAVTYTGANFLETLISMGLVRVITSRKLSFSDPMAVRRFAIVVVSSSTLSTAAAVILSGEYSRDFIGSWFMTVLLGQLIFAPLVVTIRRKAPRFFSRNAEWRLGQAVVPLALVVGTSLAVFSQSDFPVLFVPVLPILFATYRFGPLGAAFSVLVVAAIGSFATVAGLGPCTEVAAMGVSPITFLQLYLVTLLLAALPLAAALAARNTSYNELMRQKGFFEMASQTAHIGHWRLVLEGQKLTWSDEVFRIHGLPIGAPPPLESAIDAYHPDDRETVDSALSKCIETGGDFNFDARIITSQGEARHVNSRGRAEVDANGKIFAVFGVFQDISQRVKVNQQLESARQMAVDEATHARVLANTDQLTGLPNRRRTMAEFEAALRQAEAAGTDLVVAVLDVDHFKVVNDNYGHVMGDRVLREVADIGTGCLRSTDTFGRIGGEEFLVVLPGATVETAQFVAERIRIRVMEITEQKVGMPAVTTSIGLAEFKPGMSLETLFQSADRALYDAKHAGRNLLKVA</sequence>
<gene>
    <name evidence="11" type="ORF">GCM10011349_21120</name>
</gene>
<feature type="transmembrane region" description="Helical" evidence="8">
    <location>
        <begin position="233"/>
        <end position="252"/>
    </location>
</feature>
<keyword evidence="4 8" id="KW-0812">Transmembrane</keyword>
<evidence type="ECO:0000256" key="2">
    <source>
        <dbReference type="ARBA" id="ARBA00012528"/>
    </source>
</evidence>
<dbReference type="Gene3D" id="3.30.70.270">
    <property type="match status" value="1"/>
</dbReference>
<keyword evidence="12" id="KW-1185">Reference proteome</keyword>
<dbReference type="PANTHER" id="PTHR45138:SF9">
    <property type="entry name" value="DIGUANYLATE CYCLASE DGCM-RELATED"/>
    <property type="match status" value="1"/>
</dbReference>
<dbReference type="Pfam" id="PF05231">
    <property type="entry name" value="MASE1"/>
    <property type="match status" value="1"/>
</dbReference>
<keyword evidence="6 8" id="KW-0472">Membrane</keyword>
<dbReference type="NCBIfam" id="TIGR00254">
    <property type="entry name" value="GGDEF"/>
    <property type="match status" value="1"/>
</dbReference>
<accession>A0ABQ2JP34</accession>
<dbReference type="SUPFAM" id="SSF55785">
    <property type="entry name" value="PYP-like sensor domain (PAS domain)"/>
    <property type="match status" value="1"/>
</dbReference>
<feature type="transmembrane region" description="Helical" evidence="8">
    <location>
        <begin position="12"/>
        <end position="33"/>
    </location>
</feature>
<dbReference type="CDD" id="cd01949">
    <property type="entry name" value="GGDEF"/>
    <property type="match status" value="1"/>
</dbReference>
<keyword evidence="5 8" id="KW-1133">Transmembrane helix</keyword>
<dbReference type="Gene3D" id="3.30.450.20">
    <property type="entry name" value="PAS domain"/>
    <property type="match status" value="1"/>
</dbReference>
<evidence type="ECO:0000259" key="10">
    <source>
        <dbReference type="PROSITE" id="PS50887"/>
    </source>
</evidence>
<dbReference type="InterPro" id="IPR000700">
    <property type="entry name" value="PAS-assoc_C"/>
</dbReference>
<dbReference type="SUPFAM" id="SSF55073">
    <property type="entry name" value="Nucleotide cyclase"/>
    <property type="match status" value="1"/>
</dbReference>
<comment type="caution">
    <text evidence="11">The sequence shown here is derived from an EMBL/GenBank/DDBJ whole genome shotgun (WGS) entry which is preliminary data.</text>
</comment>
<evidence type="ECO:0000313" key="11">
    <source>
        <dbReference type="EMBL" id="GGN49952.1"/>
    </source>
</evidence>
<dbReference type="SMART" id="SM00267">
    <property type="entry name" value="GGDEF"/>
    <property type="match status" value="1"/>
</dbReference>
<comment type="catalytic activity">
    <reaction evidence="7">
        <text>2 GTP = 3',3'-c-di-GMP + 2 diphosphate</text>
        <dbReference type="Rhea" id="RHEA:24898"/>
        <dbReference type="ChEBI" id="CHEBI:33019"/>
        <dbReference type="ChEBI" id="CHEBI:37565"/>
        <dbReference type="ChEBI" id="CHEBI:58805"/>
        <dbReference type="EC" id="2.7.7.65"/>
    </reaction>
</comment>
<evidence type="ECO:0000256" key="8">
    <source>
        <dbReference type="SAM" id="Phobius"/>
    </source>
</evidence>
<dbReference type="PANTHER" id="PTHR45138">
    <property type="entry name" value="REGULATORY COMPONENTS OF SENSORY TRANSDUCTION SYSTEM"/>
    <property type="match status" value="1"/>
</dbReference>
<comment type="subcellular location">
    <subcellularLocation>
        <location evidence="1">Cell membrane</location>
        <topology evidence="1">Multi-pass membrane protein</topology>
    </subcellularLocation>
</comment>
<dbReference type="InterPro" id="IPR035965">
    <property type="entry name" value="PAS-like_dom_sf"/>
</dbReference>
<feature type="transmembrane region" description="Helical" evidence="8">
    <location>
        <begin position="152"/>
        <end position="170"/>
    </location>
</feature>
<dbReference type="InterPro" id="IPR029787">
    <property type="entry name" value="Nucleotide_cyclase"/>
</dbReference>
<evidence type="ECO:0000256" key="7">
    <source>
        <dbReference type="ARBA" id="ARBA00034247"/>
    </source>
</evidence>
<dbReference type="InterPro" id="IPR000160">
    <property type="entry name" value="GGDEF_dom"/>
</dbReference>
<dbReference type="RefSeq" id="WP_188819645.1">
    <property type="nucleotide sequence ID" value="NZ_BMLK01000008.1"/>
</dbReference>
<dbReference type="Pfam" id="PF08447">
    <property type="entry name" value="PAS_3"/>
    <property type="match status" value="1"/>
</dbReference>
<dbReference type="PROSITE" id="PS50887">
    <property type="entry name" value="GGDEF"/>
    <property type="match status" value="1"/>
</dbReference>
<protein>
    <recommendedName>
        <fullName evidence="2">diguanylate cyclase</fullName>
        <ecNumber evidence="2">2.7.7.65</ecNumber>
    </recommendedName>
</protein>
<dbReference type="EMBL" id="BMLK01000008">
    <property type="protein sequence ID" value="GGN49952.1"/>
    <property type="molecule type" value="Genomic_DNA"/>
</dbReference>